<keyword evidence="2 4" id="KW-0238">DNA-binding</keyword>
<dbReference type="EMBL" id="BJZV01000007">
    <property type="protein sequence ID" value="GEP09757.1"/>
    <property type="molecule type" value="Genomic_DNA"/>
</dbReference>
<organism evidence="6 7">
    <name type="scientific">Methylobacterium gnaphalii</name>
    <dbReference type="NCBI Taxonomy" id="1010610"/>
    <lineage>
        <taxon>Bacteria</taxon>
        <taxon>Pseudomonadati</taxon>
        <taxon>Pseudomonadota</taxon>
        <taxon>Alphaproteobacteria</taxon>
        <taxon>Hyphomicrobiales</taxon>
        <taxon>Methylobacteriaceae</taxon>
        <taxon>Methylobacterium</taxon>
    </lineage>
</organism>
<evidence type="ECO:0000256" key="4">
    <source>
        <dbReference type="PROSITE-ProRule" id="PRU00335"/>
    </source>
</evidence>
<accession>A0A512JIH7</accession>
<dbReference type="GO" id="GO:0003700">
    <property type="term" value="F:DNA-binding transcription factor activity"/>
    <property type="evidence" value="ECO:0007669"/>
    <property type="project" value="TreeGrafter"/>
</dbReference>
<dbReference type="PANTHER" id="PTHR30055">
    <property type="entry name" value="HTH-TYPE TRANSCRIPTIONAL REGULATOR RUTR"/>
    <property type="match status" value="1"/>
</dbReference>
<evidence type="ECO:0000313" key="7">
    <source>
        <dbReference type="Proteomes" id="UP000321750"/>
    </source>
</evidence>
<evidence type="ECO:0000256" key="2">
    <source>
        <dbReference type="ARBA" id="ARBA00023125"/>
    </source>
</evidence>
<evidence type="ECO:0000259" key="5">
    <source>
        <dbReference type="PROSITE" id="PS50977"/>
    </source>
</evidence>
<feature type="DNA-binding region" description="H-T-H motif" evidence="4">
    <location>
        <begin position="38"/>
        <end position="57"/>
    </location>
</feature>
<evidence type="ECO:0000313" key="6">
    <source>
        <dbReference type="EMBL" id="GEP09757.1"/>
    </source>
</evidence>
<gene>
    <name evidence="6" type="ORF">MGN01_16020</name>
</gene>
<dbReference type="InterPro" id="IPR050109">
    <property type="entry name" value="HTH-type_TetR-like_transc_reg"/>
</dbReference>
<dbReference type="RefSeq" id="WP_147046066.1">
    <property type="nucleotide sequence ID" value="NZ_BJZV01000007.1"/>
</dbReference>
<reference evidence="6 7" key="1">
    <citation type="submission" date="2019-07" db="EMBL/GenBank/DDBJ databases">
        <title>Whole genome shotgun sequence of Methylobacterium gnaphalii NBRC 107716.</title>
        <authorList>
            <person name="Hosoyama A."/>
            <person name="Uohara A."/>
            <person name="Ohji S."/>
            <person name="Ichikawa N."/>
        </authorList>
    </citation>
    <scope>NUCLEOTIDE SEQUENCE [LARGE SCALE GENOMIC DNA]</scope>
    <source>
        <strain evidence="6 7">NBRC 107716</strain>
    </source>
</reference>
<protein>
    <recommendedName>
        <fullName evidence="5">HTH tetR-type domain-containing protein</fullName>
    </recommendedName>
</protein>
<evidence type="ECO:0000256" key="3">
    <source>
        <dbReference type="ARBA" id="ARBA00023163"/>
    </source>
</evidence>
<dbReference type="Proteomes" id="UP000321750">
    <property type="component" value="Unassembled WGS sequence"/>
</dbReference>
<dbReference type="PROSITE" id="PS50977">
    <property type="entry name" value="HTH_TETR_2"/>
    <property type="match status" value="1"/>
</dbReference>
<dbReference type="InterPro" id="IPR001647">
    <property type="entry name" value="HTH_TetR"/>
</dbReference>
<dbReference type="Pfam" id="PF00440">
    <property type="entry name" value="TetR_N"/>
    <property type="match status" value="1"/>
</dbReference>
<dbReference type="InterPro" id="IPR009057">
    <property type="entry name" value="Homeodomain-like_sf"/>
</dbReference>
<dbReference type="Gene3D" id="1.10.357.10">
    <property type="entry name" value="Tetracycline Repressor, domain 2"/>
    <property type="match status" value="1"/>
</dbReference>
<keyword evidence="7" id="KW-1185">Reference proteome</keyword>
<proteinExistence type="predicted"/>
<keyword evidence="1" id="KW-0805">Transcription regulation</keyword>
<dbReference type="PANTHER" id="PTHR30055:SF234">
    <property type="entry name" value="HTH-TYPE TRANSCRIPTIONAL REGULATOR BETI"/>
    <property type="match status" value="1"/>
</dbReference>
<keyword evidence="3" id="KW-0804">Transcription</keyword>
<sequence>MTLPAPSSVRERNRLASRNAILDAAERLLERGETAEFSMRELAVEAGKGFVTPFNHFGSKGAIMQALSGRVIDRMESRFQAEAPGGDALDRSLAMGQIATACLLERPTVYKAVVGALGTIGPISSEVRSRSRALWEFALGDMEGICEELRERARAILADQIAFTFRGCLSFWIAGEVADERLSATVDTATATTLLGFAAPGRRQRVLSAMAFDGHPEQA</sequence>
<dbReference type="AlphaFoldDB" id="A0A512JIH7"/>
<name>A0A512JIH7_9HYPH</name>
<dbReference type="GO" id="GO:0000976">
    <property type="term" value="F:transcription cis-regulatory region binding"/>
    <property type="evidence" value="ECO:0007669"/>
    <property type="project" value="TreeGrafter"/>
</dbReference>
<dbReference type="OrthoDB" id="7185252at2"/>
<dbReference type="SUPFAM" id="SSF46689">
    <property type="entry name" value="Homeodomain-like"/>
    <property type="match status" value="1"/>
</dbReference>
<comment type="caution">
    <text evidence="6">The sequence shown here is derived from an EMBL/GenBank/DDBJ whole genome shotgun (WGS) entry which is preliminary data.</text>
</comment>
<evidence type="ECO:0000256" key="1">
    <source>
        <dbReference type="ARBA" id="ARBA00023015"/>
    </source>
</evidence>
<feature type="domain" description="HTH tetR-type" evidence="5">
    <location>
        <begin position="15"/>
        <end position="75"/>
    </location>
</feature>